<evidence type="ECO:0000259" key="5">
    <source>
        <dbReference type="Pfam" id="PF00150"/>
    </source>
</evidence>
<name>A0A850CC63_9ACTN</name>
<feature type="chain" id="PRO_5032654768" evidence="4">
    <location>
        <begin position="28"/>
        <end position="119"/>
    </location>
</feature>
<proteinExistence type="inferred from homology"/>
<sequence length="119" mass="12704">MTLSRRHLLTAAGVAASAALVPGVAHASGTQNAASPQEIVDAMQPGWNLGNTFDSTGADETSWGNPRVTRDLIRAVKANGFNSIRIPVTWVQHLDSANVIDPTYLARVKEVVGWALTER</sequence>
<dbReference type="InterPro" id="IPR017853">
    <property type="entry name" value="GH"/>
</dbReference>
<accession>A0A850CC63</accession>
<protein>
    <submittedName>
        <fullName evidence="6">Cellulase family glycosylhydrolase</fullName>
    </submittedName>
</protein>
<evidence type="ECO:0000256" key="3">
    <source>
        <dbReference type="RuleBase" id="RU361153"/>
    </source>
</evidence>
<dbReference type="AlphaFoldDB" id="A0A850CC63"/>
<dbReference type="InterPro" id="IPR006311">
    <property type="entry name" value="TAT_signal"/>
</dbReference>
<evidence type="ECO:0000256" key="2">
    <source>
        <dbReference type="ARBA" id="ARBA00023295"/>
    </source>
</evidence>
<dbReference type="SUPFAM" id="SSF51445">
    <property type="entry name" value="(Trans)glycosidases"/>
    <property type="match status" value="1"/>
</dbReference>
<dbReference type="GO" id="GO:0000272">
    <property type="term" value="P:polysaccharide catabolic process"/>
    <property type="evidence" value="ECO:0007669"/>
    <property type="project" value="InterPro"/>
</dbReference>
<dbReference type="EMBL" id="JABFXE010000580">
    <property type="protein sequence ID" value="NUQ89546.1"/>
    <property type="molecule type" value="Genomic_DNA"/>
</dbReference>
<gene>
    <name evidence="6" type="ORF">HOQ43_13940</name>
</gene>
<evidence type="ECO:0000313" key="6">
    <source>
        <dbReference type="EMBL" id="NUQ89546.1"/>
    </source>
</evidence>
<feature type="domain" description="Glycoside hydrolase family 5" evidence="5">
    <location>
        <begin position="60"/>
        <end position="116"/>
    </location>
</feature>
<dbReference type="Gene3D" id="3.20.20.80">
    <property type="entry name" value="Glycosidases"/>
    <property type="match status" value="1"/>
</dbReference>
<feature type="signal peptide" evidence="4">
    <location>
        <begin position="1"/>
        <end position="27"/>
    </location>
</feature>
<keyword evidence="1 3" id="KW-0378">Hydrolase</keyword>
<feature type="non-terminal residue" evidence="6">
    <location>
        <position position="119"/>
    </location>
</feature>
<dbReference type="PROSITE" id="PS51318">
    <property type="entry name" value="TAT"/>
    <property type="match status" value="1"/>
</dbReference>
<keyword evidence="2 3" id="KW-0326">Glycosidase</keyword>
<evidence type="ECO:0000256" key="1">
    <source>
        <dbReference type="ARBA" id="ARBA00022801"/>
    </source>
</evidence>
<dbReference type="Proteomes" id="UP000574690">
    <property type="component" value="Unassembled WGS sequence"/>
</dbReference>
<reference evidence="6 7" key="1">
    <citation type="submission" date="2020-05" db="EMBL/GenBank/DDBJ databases">
        <title>DNA-SIP metagenomic assembled genomes.</title>
        <authorList>
            <person name="Yu J."/>
        </authorList>
    </citation>
    <scope>NUCLEOTIDE SEQUENCE [LARGE SCALE GENOMIC DNA]</scope>
    <source>
        <strain evidence="6">Bin5.27</strain>
    </source>
</reference>
<dbReference type="InterPro" id="IPR001547">
    <property type="entry name" value="Glyco_hydro_5"/>
</dbReference>
<keyword evidence="4" id="KW-0732">Signal</keyword>
<organism evidence="6 7">
    <name type="scientific">Glycomyces artemisiae</name>
    <dbReference type="NCBI Taxonomy" id="1076443"/>
    <lineage>
        <taxon>Bacteria</taxon>
        <taxon>Bacillati</taxon>
        <taxon>Actinomycetota</taxon>
        <taxon>Actinomycetes</taxon>
        <taxon>Glycomycetales</taxon>
        <taxon>Glycomycetaceae</taxon>
        <taxon>Glycomyces</taxon>
    </lineage>
</organism>
<dbReference type="Pfam" id="PF00150">
    <property type="entry name" value="Cellulase"/>
    <property type="match status" value="1"/>
</dbReference>
<comment type="similarity">
    <text evidence="3">Belongs to the glycosyl hydrolase 5 (cellulase A) family.</text>
</comment>
<dbReference type="GO" id="GO:0004553">
    <property type="term" value="F:hydrolase activity, hydrolyzing O-glycosyl compounds"/>
    <property type="evidence" value="ECO:0007669"/>
    <property type="project" value="InterPro"/>
</dbReference>
<evidence type="ECO:0000256" key="4">
    <source>
        <dbReference type="SAM" id="SignalP"/>
    </source>
</evidence>
<evidence type="ECO:0000313" key="7">
    <source>
        <dbReference type="Proteomes" id="UP000574690"/>
    </source>
</evidence>
<comment type="caution">
    <text evidence="6">The sequence shown here is derived from an EMBL/GenBank/DDBJ whole genome shotgun (WGS) entry which is preliminary data.</text>
</comment>